<evidence type="ECO:0000256" key="7">
    <source>
        <dbReference type="ARBA" id="ARBA00023014"/>
    </source>
</evidence>
<dbReference type="Gene3D" id="3.30.70.260">
    <property type="match status" value="1"/>
</dbReference>
<dbReference type="SUPFAM" id="SSF54862">
    <property type="entry name" value="4Fe-4S ferredoxins"/>
    <property type="match status" value="1"/>
</dbReference>
<dbReference type="InterPro" id="IPR017896">
    <property type="entry name" value="4Fe4S_Fe-S-bd"/>
</dbReference>
<dbReference type="EMBL" id="UPPP01000052">
    <property type="protein sequence ID" value="VBB05026.1"/>
    <property type="molecule type" value="Genomic_DNA"/>
</dbReference>
<dbReference type="SMART" id="SM00930">
    <property type="entry name" value="NIL"/>
    <property type="match status" value="1"/>
</dbReference>
<dbReference type="AlphaFoldDB" id="A0A498QXZ4"/>
<feature type="domain" description="4Fe-4S ferredoxin-type" evidence="8">
    <location>
        <begin position="75"/>
        <end position="104"/>
    </location>
</feature>
<keyword evidence="4" id="KW-0677">Repeat</keyword>
<keyword evidence="1" id="KW-0813">Transport</keyword>
<keyword evidence="6" id="KW-0408">Iron</keyword>
<sequence>MKRRFTIKFRSEAATKPLTYHLIKDYNLKVNILRALINEGQEGMLLMEVDADPADLEKGLAFMQAEGITIIPVGQQVKLDKERCIHCGACTAVCFSGALQLDRTAWEVTMDSDKCVMCGLCVSACPLKIITVEFK</sequence>
<evidence type="ECO:0000256" key="2">
    <source>
        <dbReference type="ARBA" id="ARBA00022485"/>
    </source>
</evidence>
<feature type="domain" description="4Fe-4S ferredoxin-type" evidence="8">
    <location>
        <begin position="106"/>
        <end position="135"/>
    </location>
</feature>
<dbReference type="OrthoDB" id="368873at2"/>
<dbReference type="GO" id="GO:0046872">
    <property type="term" value="F:metal ion binding"/>
    <property type="evidence" value="ECO:0007669"/>
    <property type="project" value="UniProtKB-KW"/>
</dbReference>
<evidence type="ECO:0000256" key="3">
    <source>
        <dbReference type="ARBA" id="ARBA00022723"/>
    </source>
</evidence>
<dbReference type="Pfam" id="PF12838">
    <property type="entry name" value="Fer4_7"/>
    <property type="match status" value="1"/>
</dbReference>
<keyword evidence="2" id="KW-0004">4Fe-4S</keyword>
<gene>
    <name evidence="9" type="ORF">LUCI_0232</name>
</gene>
<dbReference type="Gene3D" id="3.30.70.20">
    <property type="match status" value="2"/>
</dbReference>
<dbReference type="InterPro" id="IPR018449">
    <property type="entry name" value="NIL_domain"/>
</dbReference>
<evidence type="ECO:0000256" key="4">
    <source>
        <dbReference type="ARBA" id="ARBA00022737"/>
    </source>
</evidence>
<dbReference type="PROSITE" id="PS51379">
    <property type="entry name" value="4FE4S_FER_2"/>
    <property type="match status" value="2"/>
</dbReference>
<keyword evidence="5" id="KW-0249">Electron transport</keyword>
<protein>
    <recommendedName>
        <fullName evidence="8">4Fe-4S ferredoxin-type domain-containing protein</fullName>
    </recommendedName>
</protein>
<keyword evidence="7" id="KW-0411">Iron-sulfur</keyword>
<proteinExistence type="predicted"/>
<dbReference type="SUPFAM" id="SSF55021">
    <property type="entry name" value="ACT-like"/>
    <property type="match status" value="1"/>
</dbReference>
<evidence type="ECO:0000256" key="6">
    <source>
        <dbReference type="ARBA" id="ARBA00023004"/>
    </source>
</evidence>
<dbReference type="PANTHER" id="PTHR43687">
    <property type="entry name" value="ADENYLYLSULFATE REDUCTASE, BETA SUBUNIT"/>
    <property type="match status" value="1"/>
</dbReference>
<dbReference type="PANTHER" id="PTHR43687:SF6">
    <property type="entry name" value="L-ASPARTATE SEMIALDEHYDE SULFURTRANSFERASE IRON-SULFUR SUBUNIT"/>
    <property type="match status" value="1"/>
</dbReference>
<keyword evidence="3" id="KW-0479">Metal-binding</keyword>
<evidence type="ECO:0000313" key="9">
    <source>
        <dbReference type="EMBL" id="VBB05026.1"/>
    </source>
</evidence>
<dbReference type="InterPro" id="IPR017900">
    <property type="entry name" value="4Fe4S_Fe_S_CS"/>
</dbReference>
<accession>A0A498QXZ4</accession>
<reference evidence="9 10" key="1">
    <citation type="submission" date="2018-06" db="EMBL/GenBank/DDBJ databases">
        <authorList>
            <person name="Strepis N."/>
        </authorList>
    </citation>
    <scope>NUCLEOTIDE SEQUENCE [LARGE SCALE GENOMIC DNA]</scope>
    <source>
        <strain evidence="9">LUCI</strain>
    </source>
</reference>
<dbReference type="PROSITE" id="PS00198">
    <property type="entry name" value="4FE4S_FER_1"/>
    <property type="match status" value="1"/>
</dbReference>
<dbReference type="RefSeq" id="WP_122626040.1">
    <property type="nucleotide sequence ID" value="NZ_UPPP01000052.1"/>
</dbReference>
<dbReference type="InterPro" id="IPR045865">
    <property type="entry name" value="ACT-like_dom_sf"/>
</dbReference>
<dbReference type="GO" id="GO:0051539">
    <property type="term" value="F:4 iron, 4 sulfur cluster binding"/>
    <property type="evidence" value="ECO:0007669"/>
    <property type="project" value="UniProtKB-KW"/>
</dbReference>
<evidence type="ECO:0000313" key="10">
    <source>
        <dbReference type="Proteomes" id="UP000277811"/>
    </source>
</evidence>
<evidence type="ECO:0000256" key="5">
    <source>
        <dbReference type="ARBA" id="ARBA00022982"/>
    </source>
</evidence>
<dbReference type="InterPro" id="IPR050572">
    <property type="entry name" value="Fe-S_Ferredoxin"/>
</dbReference>
<organism evidence="9 10">
    <name type="scientific">Lucifera butyrica</name>
    <dbReference type="NCBI Taxonomy" id="1351585"/>
    <lineage>
        <taxon>Bacteria</taxon>
        <taxon>Bacillati</taxon>
        <taxon>Bacillota</taxon>
        <taxon>Negativicutes</taxon>
        <taxon>Veillonellales</taxon>
        <taxon>Veillonellaceae</taxon>
        <taxon>Lucifera</taxon>
    </lineage>
</organism>
<keyword evidence="10" id="KW-1185">Reference proteome</keyword>
<dbReference type="Proteomes" id="UP000277811">
    <property type="component" value="Unassembled WGS sequence"/>
</dbReference>
<dbReference type="Pfam" id="PF09383">
    <property type="entry name" value="NIL"/>
    <property type="match status" value="1"/>
</dbReference>
<evidence type="ECO:0000256" key="1">
    <source>
        <dbReference type="ARBA" id="ARBA00022448"/>
    </source>
</evidence>
<evidence type="ECO:0000259" key="8">
    <source>
        <dbReference type="PROSITE" id="PS51379"/>
    </source>
</evidence>
<name>A0A498QXZ4_9FIRM</name>